<dbReference type="EMBL" id="JANFNH010000068">
    <property type="protein sequence ID" value="MCQ4046469.1"/>
    <property type="molecule type" value="Genomic_DNA"/>
</dbReference>
<dbReference type="InterPro" id="IPR013830">
    <property type="entry name" value="SGNH_hydro"/>
</dbReference>
<feature type="region of interest" description="Disordered" evidence="1">
    <location>
        <begin position="36"/>
        <end position="60"/>
    </location>
</feature>
<dbReference type="PANTHER" id="PTHR30383">
    <property type="entry name" value="THIOESTERASE 1/PROTEASE 1/LYSOPHOSPHOLIPASE L1"/>
    <property type="match status" value="1"/>
</dbReference>
<gene>
    <name evidence="3" type="ORF">NON19_31560</name>
</gene>
<evidence type="ECO:0000256" key="1">
    <source>
        <dbReference type="SAM" id="MobiDB-lite"/>
    </source>
</evidence>
<reference evidence="3 4" key="1">
    <citation type="submission" date="2022-06" db="EMBL/GenBank/DDBJ databases">
        <title>Draft genome sequence of type strain Streptomyces rubrisoli DSM 42083.</title>
        <authorList>
            <person name="Duangmal K."/>
            <person name="Klaysubun C."/>
        </authorList>
    </citation>
    <scope>NUCLEOTIDE SEQUENCE [LARGE SCALE GENOMIC DNA]</scope>
    <source>
        <strain evidence="3 4">DSM 42083</strain>
    </source>
</reference>
<protein>
    <submittedName>
        <fullName evidence="3">SGNH/GDSL hydrolase family protein</fullName>
    </submittedName>
</protein>
<evidence type="ECO:0000313" key="4">
    <source>
        <dbReference type="Proteomes" id="UP001206206"/>
    </source>
</evidence>
<dbReference type="PROSITE" id="PS51257">
    <property type="entry name" value="PROKAR_LIPOPROTEIN"/>
    <property type="match status" value="1"/>
</dbReference>
<feature type="domain" description="SGNH hydrolase-type esterase" evidence="2">
    <location>
        <begin position="66"/>
        <end position="287"/>
    </location>
</feature>
<organism evidence="3 4">
    <name type="scientific">Streptantibioticus rubrisoli</name>
    <dbReference type="NCBI Taxonomy" id="1387313"/>
    <lineage>
        <taxon>Bacteria</taxon>
        <taxon>Bacillati</taxon>
        <taxon>Actinomycetota</taxon>
        <taxon>Actinomycetes</taxon>
        <taxon>Kitasatosporales</taxon>
        <taxon>Streptomycetaceae</taxon>
        <taxon>Streptantibioticus</taxon>
    </lineage>
</organism>
<sequence>MREAQGRGRTRGRWAGRGATALLTAAALLLAGCGTGSSGPSRAGGGTPPTHRPTTAWNPHPESVAALGDSITRGFDACSLLSDCPEVSWATGTRADVNSLAGRLRGSSGGSVWNFARSGARMADLPDQMAQAAQRRPQLVTVLMGANDACARSVAGMTPVADFRSRFTAAMEELRRTSPKTEVYVSSVPDLLRLWSVGRQDPVGSRIWGLGICPSMLVGPADIGTEATARRAAVRDRVIAYNNVLGEVCGRYPLCRYDGGAVFQYRFGPGELSSWDWFHPNARGQARLARLGYTGVTAS</sequence>
<dbReference type="CDD" id="cd01832">
    <property type="entry name" value="SGNH_hydrolase_like_1"/>
    <property type="match status" value="1"/>
</dbReference>
<dbReference type="GO" id="GO:0016787">
    <property type="term" value="F:hydrolase activity"/>
    <property type="evidence" value="ECO:0007669"/>
    <property type="project" value="UniProtKB-KW"/>
</dbReference>
<evidence type="ECO:0000313" key="3">
    <source>
        <dbReference type="EMBL" id="MCQ4046469.1"/>
    </source>
</evidence>
<keyword evidence="3" id="KW-0378">Hydrolase</keyword>
<accession>A0ABT1PM98</accession>
<dbReference type="Proteomes" id="UP001206206">
    <property type="component" value="Unassembled WGS sequence"/>
</dbReference>
<dbReference type="SUPFAM" id="SSF52266">
    <property type="entry name" value="SGNH hydrolase"/>
    <property type="match status" value="1"/>
</dbReference>
<dbReference type="InterPro" id="IPR036514">
    <property type="entry name" value="SGNH_hydro_sf"/>
</dbReference>
<evidence type="ECO:0000259" key="2">
    <source>
        <dbReference type="Pfam" id="PF13472"/>
    </source>
</evidence>
<keyword evidence="4" id="KW-1185">Reference proteome</keyword>
<dbReference type="PANTHER" id="PTHR30383:SF5">
    <property type="entry name" value="SGNH HYDROLASE-TYPE ESTERASE DOMAIN-CONTAINING PROTEIN"/>
    <property type="match status" value="1"/>
</dbReference>
<comment type="caution">
    <text evidence="3">The sequence shown here is derived from an EMBL/GenBank/DDBJ whole genome shotgun (WGS) entry which is preliminary data.</text>
</comment>
<proteinExistence type="predicted"/>
<dbReference type="Pfam" id="PF13472">
    <property type="entry name" value="Lipase_GDSL_2"/>
    <property type="match status" value="1"/>
</dbReference>
<dbReference type="InterPro" id="IPR051532">
    <property type="entry name" value="Ester_Hydrolysis_Enzymes"/>
</dbReference>
<dbReference type="Gene3D" id="3.40.50.1110">
    <property type="entry name" value="SGNH hydrolase"/>
    <property type="match status" value="1"/>
</dbReference>
<dbReference type="RefSeq" id="WP_255932711.1">
    <property type="nucleotide sequence ID" value="NZ_JANFNH010000068.1"/>
</dbReference>
<name>A0ABT1PM98_9ACTN</name>
<feature type="compositionally biased region" description="Gly residues" evidence="1">
    <location>
        <begin position="36"/>
        <end position="47"/>
    </location>
</feature>